<gene>
    <name evidence="1" type="ORF">LCGC14_0602250</name>
</gene>
<dbReference type="AlphaFoldDB" id="A0A0F9TWA2"/>
<evidence type="ECO:0000313" key="1">
    <source>
        <dbReference type="EMBL" id="KKN53441.1"/>
    </source>
</evidence>
<sequence>MNLLSRKTSFDHDSNRYVGIGRFRNMKWRDVDLKTLQWMVINLDMESAAYKYAVAETERRSPGKSYYDNKHRER</sequence>
<organism evidence="1">
    <name type="scientific">marine sediment metagenome</name>
    <dbReference type="NCBI Taxonomy" id="412755"/>
    <lineage>
        <taxon>unclassified sequences</taxon>
        <taxon>metagenomes</taxon>
        <taxon>ecological metagenomes</taxon>
    </lineage>
</organism>
<comment type="caution">
    <text evidence="1">The sequence shown here is derived from an EMBL/GenBank/DDBJ whole genome shotgun (WGS) entry which is preliminary data.</text>
</comment>
<proteinExistence type="predicted"/>
<protein>
    <submittedName>
        <fullName evidence="1">Uncharacterized protein</fullName>
    </submittedName>
</protein>
<name>A0A0F9TWA2_9ZZZZ</name>
<reference evidence="1" key="1">
    <citation type="journal article" date="2015" name="Nature">
        <title>Complex archaea that bridge the gap between prokaryotes and eukaryotes.</title>
        <authorList>
            <person name="Spang A."/>
            <person name="Saw J.H."/>
            <person name="Jorgensen S.L."/>
            <person name="Zaremba-Niedzwiedzka K."/>
            <person name="Martijn J."/>
            <person name="Lind A.E."/>
            <person name="van Eijk R."/>
            <person name="Schleper C."/>
            <person name="Guy L."/>
            <person name="Ettema T.J."/>
        </authorList>
    </citation>
    <scope>NUCLEOTIDE SEQUENCE</scope>
</reference>
<dbReference type="EMBL" id="LAZR01000971">
    <property type="protein sequence ID" value="KKN53441.1"/>
    <property type="molecule type" value="Genomic_DNA"/>
</dbReference>
<accession>A0A0F9TWA2</accession>